<evidence type="ECO:0000256" key="1">
    <source>
        <dbReference type="SAM" id="Coils"/>
    </source>
</evidence>
<dbReference type="SUPFAM" id="SSF53041">
    <property type="entry name" value="Resolvase-like"/>
    <property type="match status" value="1"/>
</dbReference>
<evidence type="ECO:0000313" key="4">
    <source>
        <dbReference type="EMBL" id="SEH46999.1"/>
    </source>
</evidence>
<comment type="caution">
    <text evidence="4">The sequence shown here is derived from an EMBL/GenBank/DDBJ whole genome shotgun (WGS) entry which is preliminary data.</text>
</comment>
<dbReference type="Pfam" id="PF07508">
    <property type="entry name" value="Recombinase"/>
    <property type="match status" value="1"/>
</dbReference>
<gene>
    <name evidence="4" type="ORF">SAMN05216447_10330</name>
</gene>
<feature type="domain" description="Resolvase/invertase-type recombinase catalytic" evidence="2">
    <location>
        <begin position="1"/>
        <end position="106"/>
    </location>
</feature>
<keyword evidence="5" id="KW-1185">Reference proteome</keyword>
<dbReference type="EMBL" id="FNWT01000003">
    <property type="protein sequence ID" value="SEH46999.1"/>
    <property type="molecule type" value="Genomic_DNA"/>
</dbReference>
<evidence type="ECO:0000313" key="5">
    <source>
        <dbReference type="Proteomes" id="UP000199135"/>
    </source>
</evidence>
<dbReference type="PROSITE" id="PS51736">
    <property type="entry name" value="RECOMBINASES_3"/>
    <property type="match status" value="1"/>
</dbReference>
<dbReference type="InterPro" id="IPR011109">
    <property type="entry name" value="DNA_bind_recombinase_dom"/>
</dbReference>
<proteinExistence type="predicted"/>
<dbReference type="InterPro" id="IPR036162">
    <property type="entry name" value="Resolvase-like_N_sf"/>
</dbReference>
<dbReference type="PANTHER" id="PTHR30461:SF23">
    <property type="entry name" value="DNA RECOMBINASE-RELATED"/>
    <property type="match status" value="1"/>
</dbReference>
<reference evidence="4 5" key="1">
    <citation type="submission" date="2016-10" db="EMBL/GenBank/DDBJ databases">
        <authorList>
            <person name="Varghese N."/>
            <person name="Submissions S."/>
        </authorList>
    </citation>
    <scope>NUCLEOTIDE SEQUENCE [LARGE SCALE GENOMIC DNA]</scope>
    <source>
        <strain evidence="4 5">WCP15</strain>
    </source>
</reference>
<keyword evidence="1" id="KW-0175">Coiled coil</keyword>
<dbReference type="PANTHER" id="PTHR30461">
    <property type="entry name" value="DNA-INVERTASE FROM LAMBDOID PROPHAGE"/>
    <property type="match status" value="1"/>
</dbReference>
<feature type="coiled-coil region" evidence="1">
    <location>
        <begin position="359"/>
        <end position="386"/>
    </location>
</feature>
<dbReference type="PROSITE" id="PS51737">
    <property type="entry name" value="RECOMBINASE_DNA_BIND"/>
    <property type="match status" value="1"/>
</dbReference>
<dbReference type="InterPro" id="IPR025827">
    <property type="entry name" value="Zn_ribbon_recom_dom"/>
</dbReference>
<dbReference type="Pfam" id="PF00239">
    <property type="entry name" value="Resolvase"/>
    <property type="match status" value="1"/>
</dbReference>
<evidence type="ECO:0000259" key="2">
    <source>
        <dbReference type="PROSITE" id="PS51736"/>
    </source>
</evidence>
<evidence type="ECO:0000259" key="3">
    <source>
        <dbReference type="PROSITE" id="PS51737"/>
    </source>
</evidence>
<dbReference type="SMART" id="SM00857">
    <property type="entry name" value="Resolvase"/>
    <property type="match status" value="1"/>
</dbReference>
<dbReference type="InterPro" id="IPR006119">
    <property type="entry name" value="Resolv_N"/>
</dbReference>
<dbReference type="Proteomes" id="UP000199135">
    <property type="component" value="Unassembled WGS sequence"/>
</dbReference>
<dbReference type="Pfam" id="PF13408">
    <property type="entry name" value="Zn_ribbon_recom"/>
    <property type="match status" value="1"/>
</dbReference>
<dbReference type="InterPro" id="IPR050639">
    <property type="entry name" value="SSR_resolvase"/>
</dbReference>
<feature type="domain" description="Recombinase" evidence="3">
    <location>
        <begin position="113"/>
        <end position="218"/>
    </location>
</feature>
<dbReference type="InterPro" id="IPR038109">
    <property type="entry name" value="DNA_bind_recomb_sf"/>
</dbReference>
<accession>A0A1H6IDU3</accession>
<organism evidence="4 5">
    <name type="scientific">Parafannyhessea umbonata</name>
    <dbReference type="NCBI Taxonomy" id="604330"/>
    <lineage>
        <taxon>Bacteria</taxon>
        <taxon>Bacillati</taxon>
        <taxon>Actinomycetota</taxon>
        <taxon>Coriobacteriia</taxon>
        <taxon>Coriobacteriales</taxon>
        <taxon>Atopobiaceae</taxon>
        <taxon>Parafannyhessea</taxon>
    </lineage>
</organism>
<name>A0A1H6IDU3_9ACTN</name>
<dbReference type="CDD" id="cd00338">
    <property type="entry name" value="Ser_Recombinase"/>
    <property type="match status" value="1"/>
</dbReference>
<sequence length="481" mass="54998">MDPARSGRDENRPGFQLMLDEVPKIKPTVLILWKTDRLARDQAMAAIAKRAIRNAGCAIEFVAETTPDDTPEGKLIESFFDSLAEFYSAQLSVNTTRGMRYNAEAAKFNGHRVFGYRKSEDGRYEINPDTAPIVRRIFNMYADEKSMSEIIEYLDAQGIRSVNGNRMTINSLRHILHNDRYLGIYRYADIEIPGGMPPIVDQVLFDIVQQRFKENQRKGPHFANEADESDVPRYWLTGKLYCGKCRESMHGLCGTGKHGERHYYYACKNHRKRRCSKRNVRKSLIEARVIEILRNILADTENRATLAVDISSYYREHYLDTHCLDGLKGELSSVNKALNNLVKAIEKGLPFTDSIADRLAEHEERKRALSEAIEAEEARARVAQDEASIRAYFEKYSSADFDDEETRDSILNYFVDKIYLYDDGRLVITGWYSDLHHELMFEDLCGDDDDYGFVYDQSLGTGFAYPADGGTSFSRSRACAS</sequence>
<protein>
    <submittedName>
        <fullName evidence="4">Recombinase zinc beta ribbon domain-containing protein</fullName>
    </submittedName>
</protein>
<dbReference type="Gene3D" id="3.40.50.1390">
    <property type="entry name" value="Resolvase, N-terminal catalytic domain"/>
    <property type="match status" value="1"/>
</dbReference>
<dbReference type="Gene3D" id="3.90.1750.20">
    <property type="entry name" value="Putative Large Serine Recombinase, Chain B, Domain 2"/>
    <property type="match status" value="1"/>
</dbReference>